<evidence type="ECO:0000313" key="5">
    <source>
        <dbReference type="EMBL" id="MDQ7250039.1"/>
    </source>
</evidence>
<dbReference type="Gene3D" id="3.90.1170.50">
    <property type="entry name" value="Aldehyde oxidase/xanthine dehydrogenase, a/b hammerhead"/>
    <property type="match status" value="1"/>
</dbReference>
<evidence type="ECO:0000256" key="1">
    <source>
        <dbReference type="ARBA" id="ARBA00022505"/>
    </source>
</evidence>
<dbReference type="EMBL" id="JAUYVI010000006">
    <property type="protein sequence ID" value="MDQ7250039.1"/>
    <property type="molecule type" value="Genomic_DNA"/>
</dbReference>
<feature type="region of interest" description="Disordered" evidence="3">
    <location>
        <begin position="1"/>
        <end position="27"/>
    </location>
</feature>
<sequence>MPLDNAESSTRKYKVVGTRPNRPDGVDKVTGRARFGADAVAPGQLVGLILRSPHPHAKIKGIDASKALKLAGVKAVVTSADLPDKTDGDAMLYDVLVNVMAREKALYQGHAVAAVAATSASIARQALKLIKVDYEILPHVTDVDEAMKPNAPLLYPKMITDGMDPKPKKPSNVVRRYEFGHGDVEAGFKKAEIIVERSFKTEATHQGYIEPHACLANVGPDGQGELWVCTQGHFMVRDTCARLLGMDFSKLRVTASEIGGGFGGKTTVFIEPIALALSRKANRPVKVVMSREEVFKATGPTSSSSIDVKIGATKDGRIVAGDATLRYQGGAFAGSPVEFGAMTAFAQYDLDNVRAVGFDVVCNRPKQAAYRAPGAPMANFAVESVIEELAHKVGMEPIDFRIKNAAREGTHSSYGPVYGPIGLLPTLQKAREHPHFKAPLGKNQGRGMACGFWFNFGGQSCVSMNIGVDGTVGVTVGSPDIGGSRASMCLMTAEELGIPYDKVRAVVADTGTLGYNDVTDGSRTTFATGMACIMAARDAIKKLCARAAQIWGIPEDAVVWENGHAKPAGSNAGNFPPMSLKEIAAQAPSTGGPIAGHHEFSADGAGVSFATHICDSEVDPETGFTKILRYTVLQDAGKAVHPSYVEGQFQGGAVQGIGWALNEEYIYGKDGRLQNAGFLDYRIPVCSDLPMIDTVILEIPNPGHPYGVRGVGETSIVPPLAAVANSVSAAVGVRMTELPISPPKLLAALEKQSAMKKAAE</sequence>
<dbReference type="InterPro" id="IPR008274">
    <property type="entry name" value="AldOxase/xan_DH_MoCoBD1"/>
</dbReference>
<dbReference type="Pfam" id="PF20256">
    <property type="entry name" value="MoCoBD_2"/>
    <property type="match status" value="1"/>
</dbReference>
<dbReference type="RefSeq" id="WP_379958772.1">
    <property type="nucleotide sequence ID" value="NZ_JAUYVI010000006.1"/>
</dbReference>
<dbReference type="Pfam" id="PF01315">
    <property type="entry name" value="Ald_Xan_dh_C"/>
    <property type="match status" value="1"/>
</dbReference>
<organism evidence="5 6">
    <name type="scientific">Dongia sedimenti</name>
    <dbReference type="NCBI Taxonomy" id="3064282"/>
    <lineage>
        <taxon>Bacteria</taxon>
        <taxon>Pseudomonadati</taxon>
        <taxon>Pseudomonadota</taxon>
        <taxon>Alphaproteobacteria</taxon>
        <taxon>Rhodospirillales</taxon>
        <taxon>Dongiaceae</taxon>
        <taxon>Dongia</taxon>
    </lineage>
</organism>
<evidence type="ECO:0000259" key="4">
    <source>
        <dbReference type="SMART" id="SM01008"/>
    </source>
</evidence>
<protein>
    <submittedName>
        <fullName evidence="5">Xanthine dehydrogenase family protein molybdopterin-binding subunit</fullName>
    </submittedName>
</protein>
<dbReference type="InterPro" id="IPR016208">
    <property type="entry name" value="Ald_Oxase/xanthine_DH-like"/>
</dbReference>
<comment type="caution">
    <text evidence="5">The sequence shown here is derived from an EMBL/GenBank/DDBJ whole genome shotgun (WGS) entry which is preliminary data.</text>
</comment>
<reference evidence="6" key="1">
    <citation type="submission" date="2023-08" db="EMBL/GenBank/DDBJ databases">
        <title>Rhodospirillaceae gen. nov., a novel taxon isolated from the Yangtze River Yuezi River estuary sludge.</title>
        <authorList>
            <person name="Ruan L."/>
        </authorList>
    </citation>
    <scope>NUCLEOTIDE SEQUENCE [LARGE SCALE GENOMIC DNA]</scope>
    <source>
        <strain evidence="6">R-7</strain>
    </source>
</reference>
<dbReference type="Proteomes" id="UP001230156">
    <property type="component" value="Unassembled WGS sequence"/>
</dbReference>
<dbReference type="SMART" id="SM01008">
    <property type="entry name" value="Ald_Xan_dh_C"/>
    <property type="match status" value="1"/>
</dbReference>
<dbReference type="InterPro" id="IPR036856">
    <property type="entry name" value="Ald_Oxase/Xan_DH_a/b_sf"/>
</dbReference>
<feature type="domain" description="Aldehyde oxidase/xanthine dehydrogenase a/b hammerhead" evidence="4">
    <location>
        <begin position="30"/>
        <end position="138"/>
    </location>
</feature>
<dbReference type="Pfam" id="PF02738">
    <property type="entry name" value="MoCoBD_1"/>
    <property type="match status" value="1"/>
</dbReference>
<dbReference type="InterPro" id="IPR000674">
    <property type="entry name" value="Ald_Oxase/Xan_DH_a/b"/>
</dbReference>
<evidence type="ECO:0000256" key="3">
    <source>
        <dbReference type="SAM" id="MobiDB-lite"/>
    </source>
</evidence>
<dbReference type="Gene3D" id="3.30.365.10">
    <property type="entry name" value="Aldehyde oxidase/xanthine dehydrogenase, molybdopterin binding domain"/>
    <property type="match status" value="4"/>
</dbReference>
<dbReference type="InterPro" id="IPR037165">
    <property type="entry name" value="AldOxase/xan_DH_Mopterin-bd_sf"/>
</dbReference>
<dbReference type="PANTHER" id="PTHR11908">
    <property type="entry name" value="XANTHINE DEHYDROGENASE"/>
    <property type="match status" value="1"/>
</dbReference>
<evidence type="ECO:0000313" key="6">
    <source>
        <dbReference type="Proteomes" id="UP001230156"/>
    </source>
</evidence>
<dbReference type="InterPro" id="IPR046867">
    <property type="entry name" value="AldOxase/xan_DH_MoCoBD2"/>
</dbReference>
<dbReference type="SUPFAM" id="SSF54665">
    <property type="entry name" value="CO dehydrogenase molybdoprotein N-domain-like"/>
    <property type="match status" value="1"/>
</dbReference>
<evidence type="ECO:0000256" key="2">
    <source>
        <dbReference type="ARBA" id="ARBA00023002"/>
    </source>
</evidence>
<dbReference type="SUPFAM" id="SSF56003">
    <property type="entry name" value="Molybdenum cofactor-binding domain"/>
    <property type="match status" value="1"/>
</dbReference>
<accession>A0ABU0YQQ5</accession>
<gene>
    <name evidence="5" type="ORF">Q8A70_20280</name>
</gene>
<keyword evidence="1" id="KW-0500">Molybdenum</keyword>
<name>A0ABU0YQQ5_9PROT</name>
<keyword evidence="6" id="KW-1185">Reference proteome</keyword>
<keyword evidence="2" id="KW-0560">Oxidoreductase</keyword>
<dbReference type="PANTHER" id="PTHR11908:SF132">
    <property type="entry name" value="ALDEHYDE OXIDASE 1-RELATED"/>
    <property type="match status" value="1"/>
</dbReference>
<proteinExistence type="predicted"/>